<protein>
    <submittedName>
        <fullName evidence="1">Uncharacterized protein</fullName>
    </submittedName>
</protein>
<organism evidence="1 2">
    <name type="scientific">Rubroshorea leprosula</name>
    <dbReference type="NCBI Taxonomy" id="152421"/>
    <lineage>
        <taxon>Eukaryota</taxon>
        <taxon>Viridiplantae</taxon>
        <taxon>Streptophyta</taxon>
        <taxon>Embryophyta</taxon>
        <taxon>Tracheophyta</taxon>
        <taxon>Spermatophyta</taxon>
        <taxon>Magnoliopsida</taxon>
        <taxon>eudicotyledons</taxon>
        <taxon>Gunneridae</taxon>
        <taxon>Pentapetalae</taxon>
        <taxon>rosids</taxon>
        <taxon>malvids</taxon>
        <taxon>Malvales</taxon>
        <taxon>Dipterocarpaceae</taxon>
        <taxon>Rubroshorea</taxon>
    </lineage>
</organism>
<name>A0AAV5LFL6_9ROSI</name>
<accession>A0AAV5LFL6</accession>
<evidence type="ECO:0000313" key="2">
    <source>
        <dbReference type="Proteomes" id="UP001054252"/>
    </source>
</evidence>
<reference evidence="1 2" key="1">
    <citation type="journal article" date="2021" name="Commun. Biol.">
        <title>The genome of Shorea leprosula (Dipterocarpaceae) highlights the ecological relevance of drought in aseasonal tropical rainforests.</title>
        <authorList>
            <person name="Ng K.K.S."/>
            <person name="Kobayashi M.J."/>
            <person name="Fawcett J.A."/>
            <person name="Hatakeyama M."/>
            <person name="Paape T."/>
            <person name="Ng C.H."/>
            <person name="Ang C.C."/>
            <person name="Tnah L.H."/>
            <person name="Lee C.T."/>
            <person name="Nishiyama T."/>
            <person name="Sese J."/>
            <person name="O'Brien M.J."/>
            <person name="Copetti D."/>
            <person name="Mohd Noor M.I."/>
            <person name="Ong R.C."/>
            <person name="Putra M."/>
            <person name="Sireger I.Z."/>
            <person name="Indrioko S."/>
            <person name="Kosugi Y."/>
            <person name="Izuno A."/>
            <person name="Isagi Y."/>
            <person name="Lee S.L."/>
            <person name="Shimizu K.K."/>
        </authorList>
    </citation>
    <scope>NUCLEOTIDE SEQUENCE [LARGE SCALE GENOMIC DNA]</scope>
    <source>
        <strain evidence="1">214</strain>
    </source>
</reference>
<dbReference type="Proteomes" id="UP001054252">
    <property type="component" value="Unassembled WGS sequence"/>
</dbReference>
<dbReference type="AlphaFoldDB" id="A0AAV5LFL6"/>
<evidence type="ECO:0000313" key="1">
    <source>
        <dbReference type="EMBL" id="GKV35939.1"/>
    </source>
</evidence>
<sequence length="504" mass="57738">MFFGDFYSSEEFDSPLTFFDLDLSPLKEVRFRSESDIERELEFIEDPDYIPPPTPCNESYKTKDMSSEETLSVGGSEEVRMVKEVSIGTESSGLERTVEEVGGEEGVKGERVPLNILEVDGACERCYDVEADIVSEVIRDETKWPNRESLVHIVETYDLPLQMLIRPTMVEERACSTPRDHWMLIYAHYLLARLRFPIPELLVGLLLEYSIVPYFAKEMDKFLIAIGGATIPKKSKTSFATVTTSQEGGSEDVGPTQKRMKVEEYECSGDEVVEFVPRPPLVELDPKVKERFINSTFLEVDRCRAQEKVLSHGGVGIVKHVLEAMSLVNALSHEFFETLKECNVFVKEKEELGKKKEEVEKDLKRWRMRLGDEEDYYPDEEDCYPNEEDCFPAEEERQYNAILAFLDYKKKVKAQRPELDVTGITFGEQEEGMEEDGESMIADFCLEVQLKWDHDSEGRTIVPPNFDFKFVAVEKREPKARSVEAEGAVVAENEPEKRCFGNIC</sequence>
<proteinExistence type="predicted"/>
<gene>
    <name evidence="1" type="ORF">SLEP1_g44134</name>
</gene>
<dbReference type="EMBL" id="BPVZ01000113">
    <property type="protein sequence ID" value="GKV35939.1"/>
    <property type="molecule type" value="Genomic_DNA"/>
</dbReference>
<comment type="caution">
    <text evidence="1">The sequence shown here is derived from an EMBL/GenBank/DDBJ whole genome shotgun (WGS) entry which is preliminary data.</text>
</comment>
<keyword evidence="2" id="KW-1185">Reference proteome</keyword>